<name>C6HXU5_9BACT</name>
<dbReference type="EMBL" id="GG693875">
    <property type="protein sequence ID" value="EES52557.1"/>
    <property type="molecule type" value="Genomic_DNA"/>
</dbReference>
<keyword evidence="2" id="KW-1185">Reference proteome</keyword>
<dbReference type="AlphaFoldDB" id="C6HXU5"/>
<accession>C6HXU5</accession>
<evidence type="ECO:0000313" key="1">
    <source>
        <dbReference type="EMBL" id="EES52557.1"/>
    </source>
</evidence>
<organism evidence="1 2">
    <name type="scientific">Leptospirillum ferrodiazotrophum</name>
    <dbReference type="NCBI Taxonomy" id="412449"/>
    <lineage>
        <taxon>Bacteria</taxon>
        <taxon>Pseudomonadati</taxon>
        <taxon>Nitrospirota</taxon>
        <taxon>Nitrospiria</taxon>
        <taxon>Nitrospirales</taxon>
        <taxon>Nitrospiraceae</taxon>
        <taxon>Leptospirillum</taxon>
    </lineage>
</organism>
<gene>
    <name evidence="1" type="ORF">UBAL3_93200058</name>
</gene>
<sequence>MVETLVSDLKEGTRQLVLCVPVVAVPMEDGRDEWCFAPEEEHRREMARLEALFEKWESESLPAMRDRHPHREAEIRELLRIVRSKILLNKSNRHFLGYIPRGGKVDEGRSFYLTTFERTFVHLTGLLSDVTETGLSGETSGRTKGS</sequence>
<protein>
    <submittedName>
        <fullName evidence="1">Uncharacterized protein</fullName>
    </submittedName>
</protein>
<reference evidence="1 2" key="1">
    <citation type="journal article" date="2009" name="Appl. Environ. Microbiol.">
        <title>Community genomic and proteomic analyses of chemoautotrophic iron-oxidizing "Leptospirillum rubarum" (Group II) and "Leptospirillum ferrodiazotrophum" (Group III) bacteria in acid mine drainage biofilms.</title>
        <authorList>
            <person name="Goltsman D.S."/>
            <person name="Denef V.J."/>
            <person name="Singer S.W."/>
            <person name="VerBerkmoes N.C."/>
            <person name="Lefsrud M."/>
            <person name="Mueller R.S."/>
            <person name="Dick G.J."/>
            <person name="Sun C.L."/>
            <person name="Wheeler K.E."/>
            <person name="Zemla A."/>
            <person name="Baker B.J."/>
            <person name="Hauser L."/>
            <person name="Land M."/>
            <person name="Shah M.B."/>
            <person name="Thelen M.P."/>
            <person name="Hettich R.L."/>
            <person name="Banfield J.F."/>
        </authorList>
    </citation>
    <scope>NUCLEOTIDE SEQUENCE [LARGE SCALE GENOMIC DNA]</scope>
</reference>
<proteinExistence type="predicted"/>
<evidence type="ECO:0000313" key="2">
    <source>
        <dbReference type="Proteomes" id="UP000009374"/>
    </source>
</evidence>
<dbReference type="Proteomes" id="UP000009374">
    <property type="component" value="Unassembled WGS sequence"/>
</dbReference>